<sequence>MSTEHTILLVEDNPKDVFLVQRAFRKANITTLVQVVSDGDAALQYLNGEAPYSDRATYPLPVFVLLDLKLPRRSGAEVLAWIRQQPQLRRLPVVALTSSREYTDVNRLYDLGANAYIAKPPDFDQLVDILKTLNLHWITYNEKPQLGLM</sequence>
<protein>
    <submittedName>
        <fullName evidence="3">Response regulator</fullName>
    </submittedName>
</protein>
<dbReference type="InterPro" id="IPR011006">
    <property type="entry name" value="CheY-like_superfamily"/>
</dbReference>
<dbReference type="SMART" id="SM00448">
    <property type="entry name" value="REC"/>
    <property type="match status" value="1"/>
</dbReference>
<reference evidence="3 4" key="1">
    <citation type="submission" date="2022-04" db="EMBL/GenBank/DDBJ databases">
        <title>Positive selection, recombination, and allopatry shape intraspecific diversity of widespread and dominant cyanobacteria.</title>
        <authorList>
            <person name="Wei J."/>
            <person name="Shu W."/>
            <person name="Hu C."/>
        </authorList>
    </citation>
    <scope>NUCLEOTIDE SEQUENCE [LARGE SCALE GENOMIC DNA]</scope>
    <source>
        <strain evidence="3 4">DQ-A4</strain>
    </source>
</reference>
<gene>
    <name evidence="3" type="ORF">NC992_13040</name>
</gene>
<dbReference type="Proteomes" id="UP001482513">
    <property type="component" value="Unassembled WGS sequence"/>
</dbReference>
<evidence type="ECO:0000313" key="4">
    <source>
        <dbReference type="Proteomes" id="UP001482513"/>
    </source>
</evidence>
<dbReference type="InterPro" id="IPR052893">
    <property type="entry name" value="TCS_response_regulator"/>
</dbReference>
<accession>A0ABV0K515</accession>
<evidence type="ECO:0000256" key="1">
    <source>
        <dbReference type="PROSITE-ProRule" id="PRU00169"/>
    </source>
</evidence>
<dbReference type="PROSITE" id="PS50110">
    <property type="entry name" value="RESPONSE_REGULATORY"/>
    <property type="match status" value="1"/>
</dbReference>
<keyword evidence="1" id="KW-0597">Phosphoprotein</keyword>
<dbReference type="PANTHER" id="PTHR44520">
    <property type="entry name" value="RESPONSE REGULATOR RCP1-RELATED"/>
    <property type="match status" value="1"/>
</dbReference>
<evidence type="ECO:0000259" key="2">
    <source>
        <dbReference type="PROSITE" id="PS50110"/>
    </source>
</evidence>
<dbReference type="Pfam" id="PF00072">
    <property type="entry name" value="Response_reg"/>
    <property type="match status" value="1"/>
</dbReference>
<dbReference type="InterPro" id="IPR001789">
    <property type="entry name" value="Sig_transdc_resp-reg_receiver"/>
</dbReference>
<feature type="domain" description="Response regulatory" evidence="2">
    <location>
        <begin position="6"/>
        <end position="134"/>
    </location>
</feature>
<keyword evidence="4" id="KW-1185">Reference proteome</keyword>
<dbReference type="Gene3D" id="3.40.50.2300">
    <property type="match status" value="1"/>
</dbReference>
<name>A0ABV0K515_9CYAN</name>
<dbReference type="PANTHER" id="PTHR44520:SF1">
    <property type="entry name" value="TWO-COMPONENT SYSTEM REGULATORY PROTEIN"/>
    <property type="match status" value="1"/>
</dbReference>
<dbReference type="SUPFAM" id="SSF52172">
    <property type="entry name" value="CheY-like"/>
    <property type="match status" value="1"/>
</dbReference>
<feature type="modified residue" description="4-aspartylphosphate" evidence="1">
    <location>
        <position position="67"/>
    </location>
</feature>
<dbReference type="EMBL" id="JAMPKX010000005">
    <property type="protein sequence ID" value="MEP0947802.1"/>
    <property type="molecule type" value="Genomic_DNA"/>
</dbReference>
<comment type="caution">
    <text evidence="3">The sequence shown here is derived from an EMBL/GenBank/DDBJ whole genome shotgun (WGS) entry which is preliminary data.</text>
</comment>
<dbReference type="CDD" id="cd17557">
    <property type="entry name" value="REC_Rcp-like"/>
    <property type="match status" value="1"/>
</dbReference>
<dbReference type="RefSeq" id="WP_190516558.1">
    <property type="nucleotide sequence ID" value="NZ_JAMPKX010000005.1"/>
</dbReference>
<organism evidence="3 4">
    <name type="scientific">Leptolyngbya subtilissima DQ-A4</name>
    <dbReference type="NCBI Taxonomy" id="2933933"/>
    <lineage>
        <taxon>Bacteria</taxon>
        <taxon>Bacillati</taxon>
        <taxon>Cyanobacteriota</taxon>
        <taxon>Cyanophyceae</taxon>
        <taxon>Leptolyngbyales</taxon>
        <taxon>Leptolyngbyaceae</taxon>
        <taxon>Leptolyngbya group</taxon>
        <taxon>Leptolyngbya</taxon>
    </lineage>
</organism>
<evidence type="ECO:0000313" key="3">
    <source>
        <dbReference type="EMBL" id="MEP0947802.1"/>
    </source>
</evidence>
<proteinExistence type="predicted"/>